<evidence type="ECO:0000313" key="3">
    <source>
        <dbReference type="WBParaSite" id="nRc.2.0.1.t00427-RA"/>
    </source>
</evidence>
<organism evidence="2 3">
    <name type="scientific">Romanomermis culicivorax</name>
    <name type="common">Nematode worm</name>
    <dbReference type="NCBI Taxonomy" id="13658"/>
    <lineage>
        <taxon>Eukaryota</taxon>
        <taxon>Metazoa</taxon>
        <taxon>Ecdysozoa</taxon>
        <taxon>Nematoda</taxon>
        <taxon>Enoplea</taxon>
        <taxon>Dorylaimia</taxon>
        <taxon>Mermithida</taxon>
        <taxon>Mermithoidea</taxon>
        <taxon>Mermithidae</taxon>
        <taxon>Romanomermis</taxon>
    </lineage>
</organism>
<dbReference type="AlphaFoldDB" id="A0A915HEE8"/>
<feature type="compositionally biased region" description="Basic and acidic residues" evidence="1">
    <location>
        <begin position="58"/>
        <end position="77"/>
    </location>
</feature>
<sequence length="77" mass="8867">MLGRWQCWGAIDISVQYRHVIQKKRRVIVATAAIEALTNNDLRRRQNVSMLFKATANKVREQGKNDENDAEKNGINN</sequence>
<protein>
    <submittedName>
        <fullName evidence="3">Uncharacterized protein</fullName>
    </submittedName>
</protein>
<dbReference type="Proteomes" id="UP000887565">
    <property type="component" value="Unplaced"/>
</dbReference>
<dbReference type="WBParaSite" id="nRc.2.0.1.t00427-RA">
    <property type="protein sequence ID" value="nRc.2.0.1.t00427-RA"/>
    <property type="gene ID" value="nRc.2.0.1.g00427"/>
</dbReference>
<reference evidence="3" key="1">
    <citation type="submission" date="2022-11" db="UniProtKB">
        <authorList>
            <consortium name="WormBaseParasite"/>
        </authorList>
    </citation>
    <scope>IDENTIFICATION</scope>
</reference>
<evidence type="ECO:0000313" key="2">
    <source>
        <dbReference type="Proteomes" id="UP000887565"/>
    </source>
</evidence>
<feature type="region of interest" description="Disordered" evidence="1">
    <location>
        <begin position="57"/>
        <end position="77"/>
    </location>
</feature>
<proteinExistence type="predicted"/>
<keyword evidence="2" id="KW-1185">Reference proteome</keyword>
<name>A0A915HEE8_ROMCU</name>
<evidence type="ECO:0000256" key="1">
    <source>
        <dbReference type="SAM" id="MobiDB-lite"/>
    </source>
</evidence>
<accession>A0A915HEE8</accession>